<dbReference type="GO" id="GO:0016787">
    <property type="term" value="F:hydrolase activity"/>
    <property type="evidence" value="ECO:0007669"/>
    <property type="project" value="UniProtKB-KW"/>
</dbReference>
<dbReference type="Ensembl" id="ENSSTUT00000039642.1">
    <property type="protein sequence ID" value="ENSSTUP00000037914.1"/>
    <property type="gene ID" value="ENSSTUG00000016185.1"/>
</dbReference>
<reference evidence="7" key="2">
    <citation type="submission" date="2025-09" db="UniProtKB">
        <authorList>
            <consortium name="Ensembl"/>
        </authorList>
    </citation>
    <scope>IDENTIFICATION</scope>
</reference>
<keyword evidence="2" id="KW-0227">DNA damage</keyword>
<dbReference type="Pfam" id="PF17913">
    <property type="entry name" value="FHA_2"/>
    <property type="match status" value="1"/>
</dbReference>
<dbReference type="InterPro" id="IPR041388">
    <property type="entry name" value="FHA_2"/>
</dbReference>
<dbReference type="InterPro" id="IPR008984">
    <property type="entry name" value="SMAD_FHA_dom_sf"/>
</dbReference>
<dbReference type="SUPFAM" id="SSF49879">
    <property type="entry name" value="SMAD/FHA domain"/>
    <property type="match status" value="1"/>
</dbReference>
<evidence type="ECO:0000256" key="3">
    <source>
        <dbReference type="ARBA" id="ARBA00022801"/>
    </source>
</evidence>
<reference evidence="7" key="1">
    <citation type="submission" date="2025-08" db="UniProtKB">
        <authorList>
            <consortium name="Ensembl"/>
        </authorList>
    </citation>
    <scope>IDENTIFICATION</scope>
</reference>
<dbReference type="AlphaFoldDB" id="A0A673YUB4"/>
<dbReference type="Gene3D" id="2.60.200.20">
    <property type="match status" value="1"/>
</dbReference>
<dbReference type="GO" id="GO:0005634">
    <property type="term" value="C:nucleus"/>
    <property type="evidence" value="ECO:0007669"/>
    <property type="project" value="UniProtKB-SubCell"/>
</dbReference>
<keyword evidence="3" id="KW-0378">Hydrolase</keyword>
<protein>
    <recommendedName>
        <fullName evidence="6">PNK FHA domain-containing protein</fullName>
    </recommendedName>
</protein>
<evidence type="ECO:0000256" key="5">
    <source>
        <dbReference type="ARBA" id="ARBA00023242"/>
    </source>
</evidence>
<evidence type="ECO:0000313" key="7">
    <source>
        <dbReference type="Ensembl" id="ENSSTUP00000037914.1"/>
    </source>
</evidence>
<comment type="subcellular location">
    <subcellularLocation>
        <location evidence="1">Nucleus</location>
    </subcellularLocation>
</comment>
<name>A0A673YUB4_SALTR</name>
<feature type="domain" description="PNK FHA" evidence="6">
    <location>
        <begin position="12"/>
        <end position="35"/>
    </location>
</feature>
<dbReference type="GO" id="GO:0006281">
    <property type="term" value="P:DNA repair"/>
    <property type="evidence" value="ECO:0007669"/>
    <property type="project" value="UniProtKB-KW"/>
</dbReference>
<evidence type="ECO:0000256" key="1">
    <source>
        <dbReference type="ARBA" id="ARBA00004123"/>
    </source>
</evidence>
<dbReference type="InParanoid" id="A0A673YUB4"/>
<sequence length="62" mass="6978">LPSFAWLMHRSDSRAVILGRGPETGVVDKKCSRNQGKSTSGVVYQGKRTWSKPLFLGQRESW</sequence>
<keyword evidence="5" id="KW-0539">Nucleus</keyword>
<keyword evidence="4" id="KW-0234">DNA repair</keyword>
<evidence type="ECO:0000256" key="4">
    <source>
        <dbReference type="ARBA" id="ARBA00023204"/>
    </source>
</evidence>
<keyword evidence="8" id="KW-1185">Reference proteome</keyword>
<evidence type="ECO:0000256" key="2">
    <source>
        <dbReference type="ARBA" id="ARBA00022763"/>
    </source>
</evidence>
<organism evidence="7 8">
    <name type="scientific">Salmo trutta</name>
    <name type="common">Brown trout</name>
    <dbReference type="NCBI Taxonomy" id="8032"/>
    <lineage>
        <taxon>Eukaryota</taxon>
        <taxon>Metazoa</taxon>
        <taxon>Chordata</taxon>
        <taxon>Craniata</taxon>
        <taxon>Vertebrata</taxon>
        <taxon>Euteleostomi</taxon>
        <taxon>Actinopterygii</taxon>
        <taxon>Neopterygii</taxon>
        <taxon>Teleostei</taxon>
        <taxon>Protacanthopterygii</taxon>
        <taxon>Salmoniformes</taxon>
        <taxon>Salmonidae</taxon>
        <taxon>Salmoninae</taxon>
        <taxon>Salmo</taxon>
    </lineage>
</organism>
<proteinExistence type="predicted"/>
<dbReference type="GeneTree" id="ENSGT01000000219184"/>
<accession>A0A673YUB4</accession>
<dbReference type="Proteomes" id="UP000472277">
    <property type="component" value="Chromosome 26"/>
</dbReference>
<evidence type="ECO:0000313" key="8">
    <source>
        <dbReference type="Proteomes" id="UP000472277"/>
    </source>
</evidence>
<evidence type="ECO:0000259" key="6">
    <source>
        <dbReference type="Pfam" id="PF17913"/>
    </source>
</evidence>